<dbReference type="EMBL" id="CP002057">
    <property type="protein sequence ID" value="ADI36905.1"/>
    <property type="molecule type" value="Genomic_DNA"/>
</dbReference>
<dbReference type="InterPro" id="IPR001750">
    <property type="entry name" value="ND/Mrp_TM"/>
</dbReference>
<dbReference type="InterPro" id="IPR050586">
    <property type="entry name" value="CPA3_Na-H_Antiporter_D"/>
</dbReference>
<name>D7DUU5_METV3</name>
<feature type="transmembrane region" description="Helical" evidence="6">
    <location>
        <begin position="154"/>
        <end position="176"/>
    </location>
</feature>
<evidence type="ECO:0000256" key="3">
    <source>
        <dbReference type="ARBA" id="ARBA00022692"/>
    </source>
</evidence>
<feature type="transmembrane region" description="Helical" evidence="6">
    <location>
        <begin position="264"/>
        <end position="285"/>
    </location>
</feature>
<accession>D7DUU5</accession>
<evidence type="ECO:0000313" key="8">
    <source>
        <dbReference type="EMBL" id="ADI36905.1"/>
    </source>
</evidence>
<sequence length="483" mass="52569">MNLLPLLVVFPMFMAIVLNFLHGKDKLIKYSSIALAIILMTLPFIPNYGYYFFGNHGLVEAMTSGIAYLFNPAKQLILIVLTLIASLTLISSAGEKQSGLVTSLVLMGLASVTAVVLSEDLFNMYVFYEITAISQTGLLLATGTENSYKSALRYLIMGNFAGSILLLGIGLLLSITGTLFIPEIHANLLANPTNPVIYGGALMLIIGLCYGSGLPPFHTIKSEVYAGAKPFISAVLQTFSKFVLVALMLLLFKLFYGLPLFANLQVLLIVISILGMVFGVVMALLQTDYRKLLSYHAISQGGYVAAGLALGTPLGFVAGIFHAINHVIYKSALFLGAHIVSNENKTSKLDKMGNLLPVMPFVAFMVLCAKLAISGVPPFNGFQSKLLLAEASINANLPELTVIMILVSIGTFVSMMKAFYMIYLKPNGLKDLEELKKDYNNPMLKYPKFSLLILTILCIILGIFPEIITNTLYNSFDNFLSTL</sequence>
<evidence type="ECO:0000313" key="9">
    <source>
        <dbReference type="Proteomes" id="UP000007722"/>
    </source>
</evidence>
<organism evidence="8 9">
    <name type="scientific">Methanococcus voltae (strain ATCC BAA-1334 / A3)</name>
    <dbReference type="NCBI Taxonomy" id="456320"/>
    <lineage>
        <taxon>Archaea</taxon>
        <taxon>Methanobacteriati</taxon>
        <taxon>Methanobacteriota</taxon>
        <taxon>Methanomada group</taxon>
        <taxon>Methanococci</taxon>
        <taxon>Methanococcales</taxon>
        <taxon>Methanococcaceae</taxon>
        <taxon>Methanococcus</taxon>
    </lineage>
</organism>
<feature type="transmembrane region" description="Helical" evidence="6">
    <location>
        <begin position="33"/>
        <end position="53"/>
    </location>
</feature>
<evidence type="ECO:0000256" key="6">
    <source>
        <dbReference type="SAM" id="Phobius"/>
    </source>
</evidence>
<feature type="transmembrane region" description="Helical" evidence="6">
    <location>
        <begin position="6"/>
        <end position="21"/>
    </location>
</feature>
<feature type="transmembrane region" description="Helical" evidence="6">
    <location>
        <begin position="238"/>
        <end position="258"/>
    </location>
</feature>
<dbReference type="OrthoDB" id="371891at2157"/>
<keyword evidence="5 6" id="KW-0472">Membrane</keyword>
<feature type="transmembrane region" description="Helical" evidence="6">
    <location>
        <begin position="451"/>
        <end position="473"/>
    </location>
</feature>
<dbReference type="GO" id="GO:0005886">
    <property type="term" value="C:plasma membrane"/>
    <property type="evidence" value="ECO:0007669"/>
    <property type="project" value="UniProtKB-SubCell"/>
</dbReference>
<feature type="domain" description="NADH:quinone oxidoreductase/Mrp antiporter transmembrane" evidence="7">
    <location>
        <begin position="118"/>
        <end position="406"/>
    </location>
</feature>
<dbReference type="KEGG" id="mvo:Mvol_1248"/>
<keyword evidence="2" id="KW-1003">Cell membrane</keyword>
<keyword evidence="3 6" id="KW-0812">Transmembrane</keyword>
<protein>
    <submittedName>
        <fullName evidence="8">NADH/Ubiquinone/plastoquinone (Complex I)</fullName>
    </submittedName>
</protein>
<keyword evidence="8" id="KW-0830">Ubiquinone</keyword>
<dbReference type="AlphaFoldDB" id="D7DUU5"/>
<dbReference type="PANTHER" id="PTHR42703">
    <property type="entry name" value="NADH DEHYDROGENASE"/>
    <property type="match status" value="1"/>
</dbReference>
<dbReference type="Proteomes" id="UP000007722">
    <property type="component" value="Chromosome"/>
</dbReference>
<dbReference type="FunCoup" id="D7DUU5">
    <property type="interactions" value="16"/>
</dbReference>
<feature type="transmembrane region" description="Helical" evidence="6">
    <location>
        <begin position="196"/>
        <end position="217"/>
    </location>
</feature>
<evidence type="ECO:0000256" key="1">
    <source>
        <dbReference type="ARBA" id="ARBA00004651"/>
    </source>
</evidence>
<dbReference type="PANTHER" id="PTHR42703:SF1">
    <property type="entry name" value="NA(+)_H(+) ANTIPORTER SUBUNIT D1"/>
    <property type="match status" value="1"/>
</dbReference>
<gene>
    <name evidence="8" type="ordered locus">Mvol_1248</name>
</gene>
<comment type="subcellular location">
    <subcellularLocation>
        <location evidence="1">Cell membrane</location>
        <topology evidence="1">Multi-pass membrane protein</topology>
    </subcellularLocation>
</comment>
<keyword evidence="4 6" id="KW-1133">Transmembrane helix</keyword>
<dbReference type="InParanoid" id="D7DUU5"/>
<feature type="transmembrane region" description="Helical" evidence="6">
    <location>
        <begin position="361"/>
        <end position="380"/>
    </location>
</feature>
<evidence type="ECO:0000256" key="4">
    <source>
        <dbReference type="ARBA" id="ARBA00022989"/>
    </source>
</evidence>
<feature type="transmembrane region" description="Helical" evidence="6">
    <location>
        <begin position="100"/>
        <end position="118"/>
    </location>
</feature>
<dbReference type="Pfam" id="PF00361">
    <property type="entry name" value="Proton_antipo_M"/>
    <property type="match status" value="1"/>
</dbReference>
<keyword evidence="9" id="KW-1185">Reference proteome</keyword>
<proteinExistence type="predicted"/>
<dbReference type="HOGENOM" id="CLU_007100_9_5_2"/>
<evidence type="ECO:0000259" key="7">
    <source>
        <dbReference type="Pfam" id="PF00361"/>
    </source>
</evidence>
<feature type="transmembrane region" description="Helical" evidence="6">
    <location>
        <begin position="73"/>
        <end position="93"/>
    </location>
</feature>
<dbReference type="NCBIfam" id="NF004920">
    <property type="entry name" value="PRK06277.1"/>
    <property type="match status" value="1"/>
</dbReference>
<reference evidence="8 9" key="1">
    <citation type="submission" date="2010-05" db="EMBL/GenBank/DDBJ databases">
        <title>Complete sequence of Methanococcus voltae A3.</title>
        <authorList>
            <consortium name="US DOE Joint Genome Institute"/>
            <person name="Lucas S."/>
            <person name="Copeland A."/>
            <person name="Lapidus A."/>
            <person name="Cheng J.-F."/>
            <person name="Bruce D."/>
            <person name="Goodwin L."/>
            <person name="Pitluck S."/>
            <person name="Lowry S."/>
            <person name="Clum A."/>
            <person name="Land M."/>
            <person name="Hauser L."/>
            <person name="Kyrpides N."/>
            <person name="Mikhailova N."/>
            <person name="Whitman W.B."/>
            <person name="Woyke T."/>
        </authorList>
    </citation>
    <scope>NUCLEOTIDE SEQUENCE [LARGE SCALE GENOMIC DNA]</scope>
    <source>
        <strain evidence="9">ATCC BAA-1334 / A3</strain>
    </source>
</reference>
<evidence type="ECO:0000256" key="5">
    <source>
        <dbReference type="ARBA" id="ARBA00023136"/>
    </source>
</evidence>
<evidence type="ECO:0000256" key="2">
    <source>
        <dbReference type="ARBA" id="ARBA00022475"/>
    </source>
</evidence>
<dbReference type="STRING" id="456320.Mvol_1248"/>
<dbReference type="eggNOG" id="arCOG01537">
    <property type="taxonomic scope" value="Archaea"/>
</dbReference>
<feature type="transmembrane region" description="Helical" evidence="6">
    <location>
        <begin position="400"/>
        <end position="420"/>
    </location>
</feature>